<dbReference type="GO" id="GO:0090313">
    <property type="term" value="P:regulation of protein targeting to membrane"/>
    <property type="evidence" value="ECO:0007669"/>
    <property type="project" value="TreeGrafter"/>
</dbReference>
<protein>
    <submittedName>
        <fullName evidence="3">AsmA protein</fullName>
    </submittedName>
</protein>
<dbReference type="GO" id="GO:0005886">
    <property type="term" value="C:plasma membrane"/>
    <property type="evidence" value="ECO:0007669"/>
    <property type="project" value="TreeGrafter"/>
</dbReference>
<dbReference type="InterPro" id="IPR052894">
    <property type="entry name" value="AsmA-related"/>
</dbReference>
<evidence type="ECO:0000313" key="4">
    <source>
        <dbReference type="Proteomes" id="UP000537204"/>
    </source>
</evidence>
<gene>
    <name evidence="3" type="ORF">HDE68_003702</name>
</gene>
<dbReference type="PANTHER" id="PTHR30441">
    <property type="entry name" value="DUF748 DOMAIN-CONTAINING PROTEIN"/>
    <property type="match status" value="1"/>
</dbReference>
<evidence type="ECO:0000259" key="2">
    <source>
        <dbReference type="Pfam" id="PF05170"/>
    </source>
</evidence>
<evidence type="ECO:0000256" key="1">
    <source>
        <dbReference type="SAM" id="Phobius"/>
    </source>
</evidence>
<keyword evidence="1" id="KW-1133">Transmembrane helix</keyword>
<dbReference type="PANTHER" id="PTHR30441:SF8">
    <property type="entry name" value="DUF748 DOMAIN-CONTAINING PROTEIN"/>
    <property type="match status" value="1"/>
</dbReference>
<feature type="transmembrane region" description="Helical" evidence="1">
    <location>
        <begin position="7"/>
        <end position="26"/>
    </location>
</feature>
<dbReference type="RefSeq" id="WP_183883640.1">
    <property type="nucleotide sequence ID" value="NZ_JACHCE010000006.1"/>
</dbReference>
<comment type="caution">
    <text evidence="3">The sequence shown here is derived from an EMBL/GenBank/DDBJ whole genome shotgun (WGS) entry which is preliminary data.</text>
</comment>
<evidence type="ECO:0000313" key="3">
    <source>
        <dbReference type="EMBL" id="MBB5637777.1"/>
    </source>
</evidence>
<dbReference type="Proteomes" id="UP000537204">
    <property type="component" value="Unassembled WGS sequence"/>
</dbReference>
<keyword evidence="1" id="KW-0812">Transmembrane</keyword>
<name>A0A7W9DZW3_9SPHI</name>
<keyword evidence="1" id="KW-0472">Membrane</keyword>
<dbReference type="InterPro" id="IPR007844">
    <property type="entry name" value="AsmA"/>
</dbReference>
<dbReference type="Pfam" id="PF05170">
    <property type="entry name" value="AsmA"/>
    <property type="match status" value="1"/>
</dbReference>
<accession>A0A7W9DZW3</accession>
<sequence length="1023" mass="113769">MKKALKITGISITSLILLILLVPYLIPGTISQEIETRINQNINGKAEFESTSLSFFTHFPSLTLSLNNFTLKGSAPFEKETLIHAKQLSFRLDLSTIFSKQVKINQIFLDQANINVQVDEKGNPNYNVYKSSNSTPNQSDGASTAIKIEGIFINKSNLTYNDQSIPMKVSAKGLNYAGKGDLSQAIFDLKSNARIDSLDLYYNNSPYLLNKKIDAKLVTKINTNSLDLMFNENDLKINTLPILFVGKFSFLKDGYDINFKTTAKETDLHNIFTVLPPSIANRMEKTTIKGYAEIKASLIGKYLAKQQIMPTLSFNIKVRDGNITNPKAPEAISNLYLNLQMKLPGLNPDSLYIDMDSLYFNMGKDYINSVVKLNGLKKPTVHINTRGSIDLTKWAEIFEVSNLKGIYTIDLKADGQFTKKVVRSGIRKVDTVNVIPKFTLKSSLRGGYFKYPSLNASIDQINFNINGHNTDGNYKHTQLDITDINLQALSNYIRGSASIQPGQMAIDVKLKSMVNLAEIKQFYPLKDLELNGELNMDLQSKGIYNKARKTFPVTAASFKLANGRIKTAHFDQPLTQIVVDGTLTNKNGTLRGTQVNIKPISFVMAGQPFMLKAAVRNFENVAYNITSKGTIDIGKMYQFFAVKGYNVKGTIFTDLSLKGLQSDATAGNYQKLNNRGRLIVNQINLQSDLFPKPFLIKNGVFSFAQDQMKFEKFKASYGQSDFTMDGQLGNIINYVLSPKAKLTGNFNFQSKRIFADELMVYNTPKPIPGAPAGSNGVILIPSNLDVTLSANAGTVYYNELQIKNAKGNLALKDGTLTLNQTSFNLIDAAVNMDATYKSITPKSAFFDYHITAKEFDIAKAYKEIKTFRTLATSASKVKGIVGLDYQLTGKLNQDMMPVYPSLKGAGVLSLKKVSLSGFKMMNAVSKATRRDSLNNPDLRDVEIKSTINKNIITIERFKMRIAGFRPRFEGQVSFDGHLNMSGRLGLPPFGLIGIPLTITGTQDKPIIKLKRNKEAKLEEKEEE</sequence>
<proteinExistence type="predicted"/>
<feature type="domain" description="AsmA" evidence="2">
    <location>
        <begin position="1"/>
        <end position="164"/>
    </location>
</feature>
<dbReference type="AlphaFoldDB" id="A0A7W9DZW3"/>
<reference evidence="3 4" key="1">
    <citation type="submission" date="2020-08" db="EMBL/GenBank/DDBJ databases">
        <title>Genomic Encyclopedia of Type Strains, Phase IV (KMG-V): Genome sequencing to study the core and pangenomes of soil and plant-associated prokaryotes.</title>
        <authorList>
            <person name="Whitman W."/>
        </authorList>
    </citation>
    <scope>NUCLEOTIDE SEQUENCE [LARGE SCALE GENOMIC DNA]</scope>
    <source>
        <strain evidence="3 4">S3M1</strain>
    </source>
</reference>
<dbReference type="EMBL" id="JACHCE010000006">
    <property type="protein sequence ID" value="MBB5637777.1"/>
    <property type="molecule type" value="Genomic_DNA"/>
</dbReference>
<organism evidence="3 4">
    <name type="scientific">Pedobacter cryoconitis</name>
    <dbReference type="NCBI Taxonomy" id="188932"/>
    <lineage>
        <taxon>Bacteria</taxon>
        <taxon>Pseudomonadati</taxon>
        <taxon>Bacteroidota</taxon>
        <taxon>Sphingobacteriia</taxon>
        <taxon>Sphingobacteriales</taxon>
        <taxon>Sphingobacteriaceae</taxon>
        <taxon>Pedobacter</taxon>
    </lineage>
</organism>